<dbReference type="InterPro" id="IPR051852">
    <property type="entry name" value="Alpha-type_PK"/>
</dbReference>
<dbReference type="InterPro" id="IPR011009">
    <property type="entry name" value="Kinase-like_dom_sf"/>
</dbReference>
<dbReference type="Proteomes" id="UP000531561">
    <property type="component" value="Unassembled WGS sequence"/>
</dbReference>
<dbReference type="PANTHER" id="PTHR45992:SF11">
    <property type="entry name" value="ALPHA-TYPE PROTEIN KINASE DOMAIN-CONTAINING PROTEIN"/>
    <property type="match status" value="1"/>
</dbReference>
<dbReference type="Gene3D" id="3.20.200.10">
    <property type="entry name" value="MHCK/EF2 kinase"/>
    <property type="match status" value="1"/>
</dbReference>
<name>A0A8H6AMM3_9HELO</name>
<comment type="caution">
    <text evidence="7">The sequence shown here is derived from an EMBL/GenBank/DDBJ whole genome shotgun (WGS) entry which is preliminary data.</text>
</comment>
<organism evidence="7 8">
    <name type="scientific">Botrytis fragariae</name>
    <dbReference type="NCBI Taxonomy" id="1964551"/>
    <lineage>
        <taxon>Eukaryota</taxon>
        <taxon>Fungi</taxon>
        <taxon>Dikarya</taxon>
        <taxon>Ascomycota</taxon>
        <taxon>Pezizomycotina</taxon>
        <taxon>Leotiomycetes</taxon>
        <taxon>Helotiales</taxon>
        <taxon>Sclerotiniaceae</taxon>
        <taxon>Botrytis</taxon>
    </lineage>
</organism>
<protein>
    <submittedName>
        <fullName evidence="7">Putative elongation factor 2 protein</fullName>
    </submittedName>
</protein>
<evidence type="ECO:0000313" key="8">
    <source>
        <dbReference type="Proteomes" id="UP000531561"/>
    </source>
</evidence>
<dbReference type="OrthoDB" id="301415at2759"/>
<accession>A0A8H6AMM3</accession>
<dbReference type="GO" id="GO:0005524">
    <property type="term" value="F:ATP binding"/>
    <property type="evidence" value="ECO:0007669"/>
    <property type="project" value="UniProtKB-KW"/>
</dbReference>
<dbReference type="SUPFAM" id="SSF56112">
    <property type="entry name" value="Protein kinase-like (PK-like)"/>
    <property type="match status" value="1"/>
</dbReference>
<reference evidence="7 8" key="1">
    <citation type="journal article" date="2020" name="Phytopathology">
        <title>A high-quality genome resource of Botrytis fragariae, a new and rapidly spreading fungal pathogen causing strawberry gray mold in the U.S.A.</title>
        <authorList>
            <person name="Wu Y."/>
            <person name="Saski C.A."/>
            <person name="Schnabel G."/>
            <person name="Xiao S."/>
            <person name="Hu M."/>
        </authorList>
    </citation>
    <scope>NUCLEOTIDE SEQUENCE [LARGE SCALE GENOMIC DNA]</scope>
    <source>
        <strain evidence="7 8">BVB16</strain>
    </source>
</reference>
<dbReference type="GO" id="GO:0004674">
    <property type="term" value="F:protein serine/threonine kinase activity"/>
    <property type="evidence" value="ECO:0007669"/>
    <property type="project" value="UniProtKB-KW"/>
</dbReference>
<keyword evidence="7" id="KW-0251">Elongation factor</keyword>
<evidence type="ECO:0000256" key="3">
    <source>
        <dbReference type="ARBA" id="ARBA00022741"/>
    </source>
</evidence>
<keyword evidence="1" id="KW-0723">Serine/threonine-protein kinase</keyword>
<dbReference type="EMBL" id="JABFCT010000015">
    <property type="protein sequence ID" value="KAF5870035.1"/>
    <property type="molecule type" value="Genomic_DNA"/>
</dbReference>
<feature type="domain" description="Alpha-type protein kinase" evidence="6">
    <location>
        <begin position="26"/>
        <end position="265"/>
    </location>
</feature>
<keyword evidence="5" id="KW-0067">ATP-binding</keyword>
<sequence length="285" mass="32133">MREEYFNVANMSKAGVFLYNDPDDSEHYDFDDGFSIANMTINVGENSPNDSTEGTIYMDRVCKSGNFKNAYDGFYTNGERSGQRCVLKNFKTGPVYHDDPYKQQLKIDKKAQSIIDAFNAANRPSEWHSDEVNAGNTIPIYPVRLIPSTLWTDNETGAVSIIEPFIERYRKFNSPTGCVRADDEFVDPIQALSHFSYHISDRKLLLCDLQGGGDANGYTLADPAIASDDPQRPYGASDMGPQCIKDFLKRHVCGLYCNPQWLKPEVVEEREVPPIQRGLLPPYDT</sequence>
<dbReference type="GeneID" id="59264206"/>
<dbReference type="InterPro" id="IPR004166">
    <property type="entry name" value="a-kinase_dom"/>
</dbReference>
<keyword evidence="4" id="KW-0418">Kinase</keyword>
<keyword evidence="2" id="KW-0808">Transferase</keyword>
<evidence type="ECO:0000256" key="1">
    <source>
        <dbReference type="ARBA" id="ARBA00022527"/>
    </source>
</evidence>
<dbReference type="AlphaFoldDB" id="A0A8H6AMM3"/>
<evidence type="ECO:0000256" key="5">
    <source>
        <dbReference type="ARBA" id="ARBA00022840"/>
    </source>
</evidence>
<dbReference type="RefSeq" id="XP_037188982.1">
    <property type="nucleotide sequence ID" value="XM_037340514.1"/>
</dbReference>
<keyword evidence="7" id="KW-0648">Protein biosynthesis</keyword>
<evidence type="ECO:0000256" key="2">
    <source>
        <dbReference type="ARBA" id="ARBA00022679"/>
    </source>
</evidence>
<gene>
    <name evidence="7" type="ORF">Bfra_010181</name>
</gene>
<evidence type="ECO:0000256" key="4">
    <source>
        <dbReference type="ARBA" id="ARBA00022777"/>
    </source>
</evidence>
<dbReference type="PANTHER" id="PTHR45992">
    <property type="entry name" value="EUKARYOTIC ELONGATION FACTOR 2 KINASE-RELATED"/>
    <property type="match status" value="1"/>
</dbReference>
<dbReference type="Pfam" id="PF02816">
    <property type="entry name" value="Alpha_kinase"/>
    <property type="match status" value="1"/>
</dbReference>
<keyword evidence="3" id="KW-0547">Nucleotide-binding</keyword>
<dbReference type="PROSITE" id="PS51158">
    <property type="entry name" value="ALPHA_KINASE"/>
    <property type="match status" value="1"/>
</dbReference>
<proteinExistence type="predicted"/>
<keyword evidence="8" id="KW-1185">Reference proteome</keyword>
<evidence type="ECO:0000259" key="6">
    <source>
        <dbReference type="PROSITE" id="PS51158"/>
    </source>
</evidence>
<dbReference type="GO" id="GO:0003746">
    <property type="term" value="F:translation elongation factor activity"/>
    <property type="evidence" value="ECO:0007669"/>
    <property type="project" value="UniProtKB-KW"/>
</dbReference>
<evidence type="ECO:0000313" key="7">
    <source>
        <dbReference type="EMBL" id="KAF5870035.1"/>
    </source>
</evidence>
<dbReference type="SMART" id="SM00811">
    <property type="entry name" value="Alpha_kinase"/>
    <property type="match status" value="1"/>
</dbReference>